<dbReference type="NCBIfam" id="TIGR00177">
    <property type="entry name" value="molyb_syn"/>
    <property type="match status" value="1"/>
</dbReference>
<dbReference type="EMBL" id="FNVN01000001">
    <property type="protein sequence ID" value="SEF71279.1"/>
    <property type="molecule type" value="Genomic_DNA"/>
</dbReference>
<dbReference type="AlphaFoldDB" id="A0A1H5U8I8"/>
<keyword evidence="2" id="KW-0501">Molybdenum cofactor biosynthesis</keyword>
<evidence type="ECO:0000256" key="3">
    <source>
        <dbReference type="SAM" id="MobiDB-lite"/>
    </source>
</evidence>
<keyword evidence="6" id="KW-1185">Reference proteome</keyword>
<dbReference type="InterPro" id="IPR012245">
    <property type="entry name" value="MoaB"/>
</dbReference>
<evidence type="ECO:0000313" key="6">
    <source>
        <dbReference type="Proteomes" id="UP000236740"/>
    </source>
</evidence>
<proteinExistence type="inferred from homology"/>
<dbReference type="SMART" id="SM00852">
    <property type="entry name" value="MoCF_biosynth"/>
    <property type="match status" value="1"/>
</dbReference>
<dbReference type="InterPro" id="IPR008284">
    <property type="entry name" value="MoCF_biosynth_CS"/>
</dbReference>
<reference evidence="5 6" key="1">
    <citation type="submission" date="2016-10" db="EMBL/GenBank/DDBJ databases">
        <authorList>
            <person name="de Groot N.N."/>
        </authorList>
    </citation>
    <scope>NUCLEOTIDE SEQUENCE [LARGE SCALE GENOMIC DNA]</scope>
    <source>
        <strain evidence="5 6">CGMCC 1.10331</strain>
    </source>
</reference>
<sequence length="291" mass="31000">MNADHHDSDDGEGDHGHGSHDHEETADHGHSGSDSPDRGSHDHTHGNHGHDHDGHAHDHDDHDGHAHDHDDHDGHAHDHDDHDGHAHDHDDHDGHAHDHDDHDGHAHDHDDHDGHAHDHDDHDGHDHHAHDVSSLGAAVVTVSTSRTLEDDPAGDAVAAAFESAGHEVALREVVGDDFDALQSAVDRLVDRDDVDAVVTTGGTGVTPDDVTIEAVSGLFGKELPGFGELFRRYSEDEIGTRVVGTRATAGTVQGVPVFCLPGSENAARLGSEEIIVPEAPHLAGLATRPEE</sequence>
<dbReference type="Gene3D" id="3.40.980.10">
    <property type="entry name" value="MoaB/Mog-like domain"/>
    <property type="match status" value="1"/>
</dbReference>
<feature type="compositionally biased region" description="Basic and acidic residues" evidence="3">
    <location>
        <begin position="1"/>
        <end position="131"/>
    </location>
</feature>
<organism evidence="5 6">
    <name type="scientific">Halobellus limi</name>
    <dbReference type="NCBI Taxonomy" id="699433"/>
    <lineage>
        <taxon>Archaea</taxon>
        <taxon>Methanobacteriati</taxon>
        <taxon>Methanobacteriota</taxon>
        <taxon>Stenosarchaea group</taxon>
        <taxon>Halobacteria</taxon>
        <taxon>Halobacteriales</taxon>
        <taxon>Haloferacaceae</taxon>
        <taxon>Halobellus</taxon>
    </lineage>
</organism>
<evidence type="ECO:0000259" key="4">
    <source>
        <dbReference type="SMART" id="SM00852"/>
    </source>
</evidence>
<accession>A0A1H5U8I8</accession>
<feature type="region of interest" description="Disordered" evidence="3">
    <location>
        <begin position="1"/>
        <end position="132"/>
    </location>
</feature>
<dbReference type="InterPro" id="IPR036425">
    <property type="entry name" value="MoaB/Mog-like_dom_sf"/>
</dbReference>
<dbReference type="PROSITE" id="PS01078">
    <property type="entry name" value="MOCF_BIOSYNTHESIS_1"/>
    <property type="match status" value="1"/>
</dbReference>
<dbReference type="Proteomes" id="UP000236740">
    <property type="component" value="Unassembled WGS sequence"/>
</dbReference>
<comment type="similarity">
    <text evidence="1">Belongs to the MoaB/Mog family.</text>
</comment>
<dbReference type="SUPFAM" id="SSF53218">
    <property type="entry name" value="Molybdenum cofactor biosynthesis proteins"/>
    <property type="match status" value="1"/>
</dbReference>
<gene>
    <name evidence="5" type="ORF">SAMN04488133_0512</name>
</gene>
<dbReference type="Pfam" id="PF00994">
    <property type="entry name" value="MoCF_biosynth"/>
    <property type="match status" value="1"/>
</dbReference>
<evidence type="ECO:0000256" key="2">
    <source>
        <dbReference type="ARBA" id="ARBA00023150"/>
    </source>
</evidence>
<dbReference type="PANTHER" id="PTHR43232">
    <property type="entry name" value="MOLYBDENUM COFACTOR BIOSYNTHESIS PROTEIN B"/>
    <property type="match status" value="1"/>
</dbReference>
<dbReference type="PANTHER" id="PTHR43232:SF2">
    <property type="entry name" value="MOLYBDENUM COFACTOR BIOSYNTHESIS PROTEIN B"/>
    <property type="match status" value="1"/>
</dbReference>
<name>A0A1H5U8I8_9EURY</name>
<evidence type="ECO:0000313" key="5">
    <source>
        <dbReference type="EMBL" id="SEF71279.1"/>
    </source>
</evidence>
<feature type="domain" description="MoaB/Mog" evidence="4">
    <location>
        <begin position="138"/>
        <end position="282"/>
    </location>
</feature>
<evidence type="ECO:0000256" key="1">
    <source>
        <dbReference type="ARBA" id="ARBA00006112"/>
    </source>
</evidence>
<dbReference type="RefSeq" id="WP_103990283.1">
    <property type="nucleotide sequence ID" value="NZ_FNVN01000001.1"/>
</dbReference>
<dbReference type="GO" id="GO:0005829">
    <property type="term" value="C:cytosol"/>
    <property type="evidence" value="ECO:0007669"/>
    <property type="project" value="TreeGrafter"/>
</dbReference>
<dbReference type="InterPro" id="IPR001453">
    <property type="entry name" value="MoaB/Mog_dom"/>
</dbReference>
<dbReference type="GO" id="GO:0006777">
    <property type="term" value="P:Mo-molybdopterin cofactor biosynthetic process"/>
    <property type="evidence" value="ECO:0007669"/>
    <property type="project" value="UniProtKB-KW"/>
</dbReference>
<protein>
    <submittedName>
        <fullName evidence="5">Molybdenum cofactor biosynthesis protein B</fullName>
    </submittedName>
</protein>